<keyword evidence="6 7" id="KW-0472">Membrane</keyword>
<comment type="caution">
    <text evidence="8">The sequence shown here is derived from an EMBL/GenBank/DDBJ whole genome shotgun (WGS) entry which is preliminary data.</text>
</comment>
<feature type="transmembrane region" description="Helical" evidence="7">
    <location>
        <begin position="33"/>
        <end position="58"/>
    </location>
</feature>
<evidence type="ECO:0000256" key="4">
    <source>
        <dbReference type="ARBA" id="ARBA00022692"/>
    </source>
</evidence>
<organism evidence="8">
    <name type="scientific">marine sediment metagenome</name>
    <dbReference type="NCBI Taxonomy" id="412755"/>
    <lineage>
        <taxon>unclassified sequences</taxon>
        <taxon>metagenomes</taxon>
        <taxon>ecological metagenomes</taxon>
    </lineage>
</organism>
<keyword evidence="5 7" id="KW-1133">Transmembrane helix</keyword>
<evidence type="ECO:0000256" key="1">
    <source>
        <dbReference type="ARBA" id="ARBA00004651"/>
    </source>
</evidence>
<comment type="similarity">
    <text evidence="2">Belongs to the UPF0718 family.</text>
</comment>
<evidence type="ECO:0000256" key="5">
    <source>
        <dbReference type="ARBA" id="ARBA00022989"/>
    </source>
</evidence>
<evidence type="ECO:0000313" key="8">
    <source>
        <dbReference type="EMBL" id="GAF90621.1"/>
    </source>
</evidence>
<evidence type="ECO:0000256" key="7">
    <source>
        <dbReference type="SAM" id="Phobius"/>
    </source>
</evidence>
<reference evidence="8" key="1">
    <citation type="journal article" date="2014" name="Front. Microbiol.">
        <title>High frequency of phylogenetically diverse reductive dehalogenase-homologous genes in deep subseafloor sedimentary metagenomes.</title>
        <authorList>
            <person name="Kawai M."/>
            <person name="Futagami T."/>
            <person name="Toyoda A."/>
            <person name="Takaki Y."/>
            <person name="Nishi S."/>
            <person name="Hori S."/>
            <person name="Arai W."/>
            <person name="Tsubouchi T."/>
            <person name="Morono Y."/>
            <person name="Uchiyama I."/>
            <person name="Ito T."/>
            <person name="Fujiyama A."/>
            <person name="Inagaki F."/>
            <person name="Takami H."/>
        </authorList>
    </citation>
    <scope>NUCLEOTIDE SEQUENCE</scope>
    <source>
        <strain evidence="8">Expedition CK06-06</strain>
    </source>
</reference>
<evidence type="ECO:0008006" key="9">
    <source>
        <dbReference type="Google" id="ProtNLM"/>
    </source>
</evidence>
<evidence type="ECO:0000256" key="6">
    <source>
        <dbReference type="ARBA" id="ARBA00023136"/>
    </source>
</evidence>
<dbReference type="EMBL" id="BARS01018090">
    <property type="protein sequence ID" value="GAF90621.1"/>
    <property type="molecule type" value="Genomic_DNA"/>
</dbReference>
<keyword evidence="4 7" id="KW-0812">Transmembrane</keyword>
<accession>X0TTU2</accession>
<name>X0TTU2_9ZZZZ</name>
<evidence type="ECO:0000256" key="3">
    <source>
        <dbReference type="ARBA" id="ARBA00022475"/>
    </source>
</evidence>
<protein>
    <recommendedName>
        <fullName evidence="9">Permease</fullName>
    </recommendedName>
</protein>
<proteinExistence type="inferred from homology"/>
<dbReference type="InterPro" id="IPR005524">
    <property type="entry name" value="DUF318"/>
</dbReference>
<gene>
    <name evidence="8" type="ORF">S01H1_29494</name>
</gene>
<comment type="subcellular location">
    <subcellularLocation>
        <location evidence="1">Cell membrane</location>
        <topology evidence="1">Multi-pass membrane protein</topology>
    </subcellularLocation>
</comment>
<dbReference type="AlphaFoldDB" id="X0TTU2"/>
<feature type="transmembrane region" description="Helical" evidence="7">
    <location>
        <begin position="143"/>
        <end position="164"/>
    </location>
</feature>
<sequence length="174" mass="19447">MKRNVKIRIAYISTYVLFLVVSFILGYNPGKEIAFNFISFLVYMLKILPCAFILIGLFEVWVKKEVIEKHLGEESGIRGYAWVILLAGTIAGGLLVAFPIAYSLYNKGAKLSIVFTYLGAAAICRVPMTLYEASFMGVKFTAIRLLVSLPLVIVTSILLGNYLSKRKYKMVEGK</sequence>
<dbReference type="Pfam" id="PF03773">
    <property type="entry name" value="ArsP_1"/>
    <property type="match status" value="1"/>
</dbReference>
<feature type="transmembrane region" description="Helical" evidence="7">
    <location>
        <begin position="9"/>
        <end position="27"/>
    </location>
</feature>
<evidence type="ECO:0000256" key="2">
    <source>
        <dbReference type="ARBA" id="ARBA00006386"/>
    </source>
</evidence>
<dbReference type="GO" id="GO:0005886">
    <property type="term" value="C:plasma membrane"/>
    <property type="evidence" value="ECO:0007669"/>
    <property type="project" value="UniProtKB-SubCell"/>
</dbReference>
<keyword evidence="3" id="KW-1003">Cell membrane</keyword>
<feature type="transmembrane region" description="Helical" evidence="7">
    <location>
        <begin position="79"/>
        <end position="105"/>
    </location>
</feature>